<evidence type="ECO:0000313" key="1">
    <source>
        <dbReference type="EMBL" id="KAK4122893.1"/>
    </source>
</evidence>
<sequence length="125" mass="13046">MPNIILVICNTCCNGLGPHHFELSVDLSSTSSASSLAHSRSLQRLQTQTRVEDCIWVAGTSTKIGVAVNSEVTSSAPGLQGLEQAGGDLYEPGTAAARADARFIDGLDVLDPDFEDNHHAALAAA</sequence>
<dbReference type="EMBL" id="MU853230">
    <property type="protein sequence ID" value="KAK4122893.1"/>
    <property type="molecule type" value="Genomic_DNA"/>
</dbReference>
<proteinExistence type="predicted"/>
<dbReference type="Proteomes" id="UP001302602">
    <property type="component" value="Unassembled WGS sequence"/>
</dbReference>
<evidence type="ECO:0000313" key="2">
    <source>
        <dbReference type="Proteomes" id="UP001302602"/>
    </source>
</evidence>
<organism evidence="1 2">
    <name type="scientific">Parathielavia appendiculata</name>
    <dbReference type="NCBI Taxonomy" id="2587402"/>
    <lineage>
        <taxon>Eukaryota</taxon>
        <taxon>Fungi</taxon>
        <taxon>Dikarya</taxon>
        <taxon>Ascomycota</taxon>
        <taxon>Pezizomycotina</taxon>
        <taxon>Sordariomycetes</taxon>
        <taxon>Sordariomycetidae</taxon>
        <taxon>Sordariales</taxon>
        <taxon>Chaetomiaceae</taxon>
        <taxon>Parathielavia</taxon>
    </lineage>
</organism>
<accession>A0AAN6TY37</accession>
<name>A0AAN6TY37_9PEZI</name>
<reference evidence="1" key="2">
    <citation type="submission" date="2023-05" db="EMBL/GenBank/DDBJ databases">
        <authorList>
            <consortium name="Lawrence Berkeley National Laboratory"/>
            <person name="Steindorff A."/>
            <person name="Hensen N."/>
            <person name="Bonometti L."/>
            <person name="Westerberg I."/>
            <person name="Brannstrom I.O."/>
            <person name="Guillou S."/>
            <person name="Cros-Aarteil S."/>
            <person name="Calhoun S."/>
            <person name="Haridas S."/>
            <person name="Kuo A."/>
            <person name="Mondo S."/>
            <person name="Pangilinan J."/>
            <person name="Riley R."/>
            <person name="Labutti K."/>
            <person name="Andreopoulos B."/>
            <person name="Lipzen A."/>
            <person name="Chen C."/>
            <person name="Yanf M."/>
            <person name="Daum C."/>
            <person name="Ng V."/>
            <person name="Clum A."/>
            <person name="Ohm R."/>
            <person name="Martin F."/>
            <person name="Silar P."/>
            <person name="Natvig D."/>
            <person name="Lalanne C."/>
            <person name="Gautier V."/>
            <person name="Ament-Velasquez S.L."/>
            <person name="Kruys A."/>
            <person name="Hutchinson M.I."/>
            <person name="Powell A.J."/>
            <person name="Barry K."/>
            <person name="Miller A.N."/>
            <person name="Grigoriev I.V."/>
            <person name="Debuchy R."/>
            <person name="Gladieux P."/>
            <person name="Thoren M.H."/>
            <person name="Johannesson H."/>
        </authorList>
    </citation>
    <scope>NUCLEOTIDE SEQUENCE</scope>
    <source>
        <strain evidence="1">CBS 731.68</strain>
    </source>
</reference>
<dbReference type="RefSeq" id="XP_062646664.1">
    <property type="nucleotide sequence ID" value="XM_062791308.1"/>
</dbReference>
<keyword evidence="2" id="KW-1185">Reference proteome</keyword>
<dbReference type="AlphaFoldDB" id="A0AAN6TY37"/>
<gene>
    <name evidence="1" type="ORF">N657DRAFT_634858</name>
</gene>
<reference evidence="1" key="1">
    <citation type="journal article" date="2023" name="Mol. Phylogenet. Evol.">
        <title>Genome-scale phylogeny and comparative genomics of the fungal order Sordariales.</title>
        <authorList>
            <person name="Hensen N."/>
            <person name="Bonometti L."/>
            <person name="Westerberg I."/>
            <person name="Brannstrom I.O."/>
            <person name="Guillou S."/>
            <person name="Cros-Aarteil S."/>
            <person name="Calhoun S."/>
            <person name="Haridas S."/>
            <person name="Kuo A."/>
            <person name="Mondo S."/>
            <person name="Pangilinan J."/>
            <person name="Riley R."/>
            <person name="LaButti K."/>
            <person name="Andreopoulos B."/>
            <person name="Lipzen A."/>
            <person name="Chen C."/>
            <person name="Yan M."/>
            <person name="Daum C."/>
            <person name="Ng V."/>
            <person name="Clum A."/>
            <person name="Steindorff A."/>
            <person name="Ohm R.A."/>
            <person name="Martin F."/>
            <person name="Silar P."/>
            <person name="Natvig D.O."/>
            <person name="Lalanne C."/>
            <person name="Gautier V."/>
            <person name="Ament-Velasquez S.L."/>
            <person name="Kruys A."/>
            <person name="Hutchinson M.I."/>
            <person name="Powell A.J."/>
            <person name="Barry K."/>
            <person name="Miller A.N."/>
            <person name="Grigoriev I.V."/>
            <person name="Debuchy R."/>
            <person name="Gladieux P."/>
            <person name="Hiltunen Thoren M."/>
            <person name="Johannesson H."/>
        </authorList>
    </citation>
    <scope>NUCLEOTIDE SEQUENCE</scope>
    <source>
        <strain evidence="1">CBS 731.68</strain>
    </source>
</reference>
<dbReference type="GeneID" id="87828077"/>
<protein>
    <submittedName>
        <fullName evidence="1">Uncharacterized protein</fullName>
    </submittedName>
</protein>
<comment type="caution">
    <text evidence="1">The sequence shown here is derived from an EMBL/GenBank/DDBJ whole genome shotgun (WGS) entry which is preliminary data.</text>
</comment>